<reference evidence="5" key="1">
    <citation type="submission" date="2023-06" db="EMBL/GenBank/DDBJ databases">
        <authorList>
            <person name="Zhang S."/>
        </authorList>
    </citation>
    <scope>NUCLEOTIDE SEQUENCE</scope>
    <source>
        <strain evidence="5">SG2303</strain>
    </source>
</reference>
<dbReference type="InterPro" id="IPR005950">
    <property type="entry name" value="ModA"/>
</dbReference>
<feature type="signal peptide" evidence="4">
    <location>
        <begin position="1"/>
        <end position="21"/>
    </location>
</feature>
<dbReference type="CDD" id="cd13539">
    <property type="entry name" value="PBP2_AvModA"/>
    <property type="match status" value="1"/>
</dbReference>
<dbReference type="PANTHER" id="PTHR30632:SF14">
    <property type="entry name" value="TUNGSTATE_MOLYBDATE_CHROMATE-BINDING PROTEIN MODA"/>
    <property type="match status" value="1"/>
</dbReference>
<evidence type="ECO:0000256" key="3">
    <source>
        <dbReference type="ARBA" id="ARBA00022729"/>
    </source>
</evidence>
<comment type="caution">
    <text evidence="5">The sequence shown here is derived from an EMBL/GenBank/DDBJ whole genome shotgun (WGS) entry which is preliminary data.</text>
</comment>
<name>A0ABT7XRU5_9NEIS</name>
<gene>
    <name evidence="5" type="primary">modA</name>
    <name evidence="5" type="ORF">QU481_16755</name>
</gene>
<sequence>MKPQHLLIALGFAVLPFGALAETINVAVAANVQYVFDDLAREFQKETGIEAKGAFGPSGKFATQIANGAPFDVFMSADMEFPQKLHEQGLTSSAPKPYAYGTLVLWSTKGVDLKNWQKTLLSPSVNKVAVANPKTAPYGREAMRALAHYKLTEALTPKLVYGESIAQASQYIASGVADAGFTAKSVVIAPEMKGQGQWVEVPKAAYEPIAQGAVVLKHGQETAAQASKKFYDFLFSGKARSIFERNGYTLP</sequence>
<dbReference type="Gene3D" id="3.40.190.10">
    <property type="entry name" value="Periplasmic binding protein-like II"/>
    <property type="match status" value="2"/>
</dbReference>
<evidence type="ECO:0000313" key="5">
    <source>
        <dbReference type="EMBL" id="MDN0076518.1"/>
    </source>
</evidence>
<proteinExistence type="inferred from homology"/>
<evidence type="ECO:0000256" key="4">
    <source>
        <dbReference type="SAM" id="SignalP"/>
    </source>
</evidence>
<dbReference type="Proteomes" id="UP001168540">
    <property type="component" value="Unassembled WGS sequence"/>
</dbReference>
<dbReference type="Pfam" id="PF13531">
    <property type="entry name" value="SBP_bac_11"/>
    <property type="match status" value="1"/>
</dbReference>
<evidence type="ECO:0000256" key="1">
    <source>
        <dbReference type="ARBA" id="ARBA00009175"/>
    </source>
</evidence>
<dbReference type="InterPro" id="IPR050682">
    <property type="entry name" value="ModA/WtpA"/>
</dbReference>
<evidence type="ECO:0000313" key="6">
    <source>
        <dbReference type="Proteomes" id="UP001168540"/>
    </source>
</evidence>
<dbReference type="InterPro" id="IPR044084">
    <property type="entry name" value="AvModA-like_subst-bd"/>
</dbReference>
<evidence type="ECO:0000256" key="2">
    <source>
        <dbReference type="ARBA" id="ARBA00022723"/>
    </source>
</evidence>
<dbReference type="RefSeq" id="WP_289831172.1">
    <property type="nucleotide sequence ID" value="NZ_JAUEDK010000035.1"/>
</dbReference>
<dbReference type="EMBL" id="JAUEDK010000035">
    <property type="protein sequence ID" value="MDN0076518.1"/>
    <property type="molecule type" value="Genomic_DNA"/>
</dbReference>
<keyword evidence="6" id="KW-1185">Reference proteome</keyword>
<feature type="chain" id="PRO_5047020748" evidence="4">
    <location>
        <begin position="22"/>
        <end position="251"/>
    </location>
</feature>
<organism evidence="5 6">
    <name type="scientific">Crenobacter oryzisoli</name>
    <dbReference type="NCBI Taxonomy" id="3056844"/>
    <lineage>
        <taxon>Bacteria</taxon>
        <taxon>Pseudomonadati</taxon>
        <taxon>Pseudomonadota</taxon>
        <taxon>Betaproteobacteria</taxon>
        <taxon>Neisseriales</taxon>
        <taxon>Neisseriaceae</taxon>
        <taxon>Crenobacter</taxon>
    </lineage>
</organism>
<dbReference type="PIRSF" id="PIRSF004846">
    <property type="entry name" value="ModA"/>
    <property type="match status" value="1"/>
</dbReference>
<keyword evidence="2" id="KW-0479">Metal-binding</keyword>
<comment type="similarity">
    <text evidence="1">Belongs to the bacterial solute-binding protein ModA family.</text>
</comment>
<protein>
    <submittedName>
        <fullName evidence="5">Molybdate ABC transporter substrate-binding protein</fullName>
    </submittedName>
</protein>
<keyword evidence="3 4" id="KW-0732">Signal</keyword>
<dbReference type="PANTHER" id="PTHR30632">
    <property type="entry name" value="MOLYBDATE-BINDING PERIPLASMIC PROTEIN"/>
    <property type="match status" value="1"/>
</dbReference>
<dbReference type="SUPFAM" id="SSF53850">
    <property type="entry name" value="Periplasmic binding protein-like II"/>
    <property type="match status" value="1"/>
</dbReference>
<accession>A0ABT7XRU5</accession>
<dbReference type="NCBIfam" id="TIGR01256">
    <property type="entry name" value="modA"/>
    <property type="match status" value="1"/>
</dbReference>